<feature type="region of interest" description="Disordered" evidence="1">
    <location>
        <begin position="310"/>
        <end position="344"/>
    </location>
</feature>
<dbReference type="Gene3D" id="3.30.920.90">
    <property type="match status" value="1"/>
</dbReference>
<evidence type="ECO:0000313" key="3">
    <source>
        <dbReference type="EMBL" id="MRX21873.1"/>
    </source>
</evidence>
<dbReference type="InterPro" id="IPR052934">
    <property type="entry name" value="Methyl-DNA_Rec/Restrict_Enz"/>
</dbReference>
<dbReference type="Pfam" id="PF12102">
    <property type="entry name" value="MrcB_N"/>
    <property type="match status" value="1"/>
</dbReference>
<dbReference type="Gene3D" id="3.40.50.300">
    <property type="entry name" value="P-loop containing nucleotide triphosphate hydrolases"/>
    <property type="match status" value="1"/>
</dbReference>
<gene>
    <name evidence="3" type="ORF">GJR96_07875</name>
</gene>
<proteinExistence type="predicted"/>
<dbReference type="AlphaFoldDB" id="A0A6A8GFE1"/>
<feature type="compositionally biased region" description="Low complexity" evidence="1">
    <location>
        <begin position="75"/>
        <end position="89"/>
    </location>
</feature>
<dbReference type="InterPro" id="IPR011704">
    <property type="entry name" value="ATPase_dyneun-rel_AAA"/>
</dbReference>
<evidence type="ECO:0000313" key="4">
    <source>
        <dbReference type="Proteomes" id="UP000439022"/>
    </source>
</evidence>
<feature type="region of interest" description="Disordered" evidence="1">
    <location>
        <begin position="66"/>
        <end position="89"/>
    </location>
</feature>
<dbReference type="SUPFAM" id="SSF52540">
    <property type="entry name" value="P-loop containing nucleoside triphosphate hydrolases"/>
    <property type="match status" value="1"/>
</dbReference>
<dbReference type="InterPro" id="IPR027417">
    <property type="entry name" value="P-loop_NTPase"/>
</dbReference>
<evidence type="ECO:0000256" key="1">
    <source>
        <dbReference type="SAM" id="MobiDB-lite"/>
    </source>
</evidence>
<dbReference type="EMBL" id="WKJO01000001">
    <property type="protein sequence ID" value="MRX21873.1"/>
    <property type="molecule type" value="Genomic_DNA"/>
</dbReference>
<dbReference type="Gene3D" id="1.10.10.10">
    <property type="entry name" value="Winged helix-like DNA-binding domain superfamily/Winged helix DNA-binding domain"/>
    <property type="match status" value="1"/>
</dbReference>
<dbReference type="PANTHER" id="PTHR37291">
    <property type="entry name" value="5-METHYLCYTOSINE-SPECIFIC RESTRICTION ENZYME B"/>
    <property type="match status" value="1"/>
</dbReference>
<comment type="caution">
    <text evidence="3">The sequence shown here is derived from an EMBL/GenBank/DDBJ whole genome shotgun (WGS) entry which is preliminary data.</text>
</comment>
<dbReference type="InterPro" id="IPR003593">
    <property type="entry name" value="AAA+_ATPase"/>
</dbReference>
<dbReference type="Pfam" id="PF17726">
    <property type="entry name" value="DpnI_C"/>
    <property type="match status" value="1"/>
</dbReference>
<feature type="domain" description="AAA+ ATPase" evidence="2">
    <location>
        <begin position="683"/>
        <end position="870"/>
    </location>
</feature>
<dbReference type="Pfam" id="PF07728">
    <property type="entry name" value="AAA_5"/>
    <property type="match status" value="1"/>
</dbReference>
<evidence type="ECO:0000259" key="2">
    <source>
        <dbReference type="SMART" id="SM00382"/>
    </source>
</evidence>
<dbReference type="RefSeq" id="WP_151162435.1">
    <property type="nucleotide sequence ID" value="NZ_WKJO01000001.1"/>
</dbReference>
<feature type="compositionally biased region" description="Acidic residues" evidence="1">
    <location>
        <begin position="321"/>
        <end position="331"/>
    </location>
</feature>
<dbReference type="PANTHER" id="PTHR37291:SF1">
    <property type="entry name" value="TYPE IV METHYL-DIRECTED RESTRICTION ENZYME ECOKMCRB SUBUNIT"/>
    <property type="match status" value="1"/>
</dbReference>
<dbReference type="SMART" id="SM00382">
    <property type="entry name" value="AAA"/>
    <property type="match status" value="1"/>
</dbReference>
<keyword evidence="4" id="KW-1185">Reference proteome</keyword>
<dbReference type="InterPro" id="IPR036388">
    <property type="entry name" value="WH-like_DNA-bd_sf"/>
</dbReference>
<dbReference type="GO" id="GO:0005524">
    <property type="term" value="F:ATP binding"/>
    <property type="evidence" value="ECO:0007669"/>
    <property type="project" value="InterPro"/>
</dbReference>
<reference evidence="3 4" key="1">
    <citation type="submission" date="2019-11" db="EMBL/GenBank/DDBJ databases">
        <title>Whole genome sequence of Haloferax sp. MBLA0076.</title>
        <authorList>
            <person name="Seo M.-J."/>
            <person name="Cho E.-S."/>
        </authorList>
    </citation>
    <scope>NUCLEOTIDE SEQUENCE [LARGE SCALE GENOMIC DNA]</scope>
    <source>
        <strain evidence="3 4">MBLA0076</strain>
    </source>
</reference>
<name>A0A6A8GFE1_9EURY</name>
<dbReference type="Proteomes" id="UP000439022">
    <property type="component" value="Unassembled WGS sequence"/>
</dbReference>
<protein>
    <submittedName>
        <fullName evidence="3">DUF3578 domain-containing protein</fullName>
    </submittedName>
</protein>
<dbReference type="GO" id="GO:0016887">
    <property type="term" value="F:ATP hydrolysis activity"/>
    <property type="evidence" value="ECO:0007669"/>
    <property type="project" value="InterPro"/>
</dbReference>
<dbReference type="InterPro" id="IPR021961">
    <property type="entry name" value="McrB_DNA-bd"/>
</dbReference>
<accession>A0A6A8GFE1</accession>
<organism evidence="3 4">
    <name type="scientific">Haloferax litoreum</name>
    <dbReference type="NCBI Taxonomy" id="2666140"/>
    <lineage>
        <taxon>Archaea</taxon>
        <taxon>Methanobacteriati</taxon>
        <taxon>Methanobacteriota</taxon>
        <taxon>Stenosarchaea group</taxon>
        <taxon>Halobacteria</taxon>
        <taxon>Halobacteriales</taxon>
        <taxon>Haloferacaceae</taxon>
        <taxon>Haloferax</taxon>
    </lineage>
</organism>
<sequence length="1136" mass="129793">MSEWRDTIRAEITRYCDQHDTQEFDLQDLLAFSESTLREKFPDNNTWEATTRRTLQELRDAGELDAKGNGRYRVENLSAPSSNNSSESLPIPHSSLNMKAQYALTHFLEAKSEEDWDHPVVSLINSELPGEFQSKLKHDAATTYGIEPEHLNVRGSSGTGRMANIPWIGVFDQRVAEGPQDGLYVVYLFDTVEDRLFLTLNQGMTQLKDNYGLGATKEVLSKRAEILRTRIDLDRFEMESIELPSQLLTGRNKYYGDSTICYRSYDASQFPSENDLVIDLCELVASYQEIVESGFYQSLLDSFDEENVVQRRPGSSGLTEETSDSSELESSEDMRQDTSPDPSIWIEKTQVANRPYKQKGEFKLGKAIMSPSRDKGGQKRYEAMREAEAGDIVLHLLQDQHQIVGISVIDSALQEDFEGPPDDRWTEEQQVQGGYLRWLKDYQGIEPHIHVYKQILENPEYQDRLREIREESGKIFYSKRLSLNQGHYFTQCPDELVKIFVEESPHLANLLEERGYDLNGDIQLPPADQYDGIKEATKDIRARIDQVEGAQNWLNERLAETIVRDWTEALRRSDLIDAVVTATDSVKCEQIVDVYEDHRIQLKELADEIGSGTIKNSSLNQGEVLFVVLLRDLQSEVEITPNMNHVKFKALLQGRHRGDGGDILTPPDRQPSDTDTIERQLEQAQQLVFYGPPGTGKTYTARQFAHWWLNQQSDHTPTTQQLETVTFHPSFSYEDFIEGLTAEADDGMVEYRIQAGVFKRICQRAETAYQHAKQNDDLDEARRFVLIVDEINRGNLAQIFGETITLLESDKRLDQPNEVEITLSHSREPFTVPPNLYVIGTMNTADRSIALVDAALRRRFRFLAFPPNYSVLIDHHDFESLGEIQEVAQTSSDPYQSLVALSVLAVRELNETIVDTPDLGKGKQIGHSYLMNLDEAADIVDAWKFEILPLLEEYYFGQFERIREELFQASGGRLFHWESEEISDFTRDDLRRALAEFVDIDLVEEEVNGSADDSSETIYTLNLLLEENVLQSGDELVFSDDKVPEESNRPYDSSDPFWRCEVTGKSGQSNGVRWLFNDEEYSFSGLARAVLEQVSDHDRPVSGPDYWRHPAFDNKRLDSIRSEVQSGTLTNADREH</sequence>
<dbReference type="InterPro" id="IPR041368">
    <property type="entry name" value="DRP_C"/>
</dbReference>